<accession>A0A2S9VB33</accession>
<dbReference type="RefSeq" id="WP_004748898.1">
    <property type="nucleotide sequence ID" value="NZ_PVNP01000094.1"/>
</dbReference>
<dbReference type="GeneID" id="23448032"/>
<dbReference type="Proteomes" id="UP000238949">
    <property type="component" value="Unassembled WGS sequence"/>
</dbReference>
<comment type="caution">
    <text evidence="1">The sequence shown here is derived from an EMBL/GenBank/DDBJ whole genome shotgun (WGS) entry which is preliminary data.</text>
</comment>
<reference evidence="2" key="1">
    <citation type="journal article" date="2020" name="Int. J. Syst. Evol. Microbiol.">
        <title>Alteromonas alba sp. nov., a marine bacterium isolated from the seawater of the West Pacific Ocean.</title>
        <authorList>
            <person name="Sun C."/>
            <person name="Wu Y.-H."/>
            <person name="Xamxidin M."/>
            <person name="Cheng H."/>
            <person name="Xu X.-W."/>
        </authorList>
    </citation>
    <scope>NUCLEOTIDE SEQUENCE [LARGE SCALE GENOMIC DNA]</scope>
    <source>
        <strain evidence="2">190</strain>
    </source>
</reference>
<evidence type="ECO:0000313" key="1">
    <source>
        <dbReference type="EMBL" id="PRO73660.1"/>
    </source>
</evidence>
<sequence length="82" mass="8883">MHTIEMALNMLRIGHLIECEIVPSDKEVGAYNVVTIAQQGQGGDRYLVTDDAGRVIECRSTSYAKSVAARIGFQDAQIKAAS</sequence>
<protein>
    <submittedName>
        <fullName evidence="1">Uncharacterized protein</fullName>
    </submittedName>
</protein>
<evidence type="ECO:0000313" key="2">
    <source>
        <dbReference type="Proteomes" id="UP000238949"/>
    </source>
</evidence>
<organism evidence="1 2">
    <name type="scientific">Alteromonas alba</name>
    <dbReference type="NCBI Taxonomy" id="2079529"/>
    <lineage>
        <taxon>Bacteria</taxon>
        <taxon>Pseudomonadati</taxon>
        <taxon>Pseudomonadota</taxon>
        <taxon>Gammaproteobacteria</taxon>
        <taxon>Alteromonadales</taxon>
        <taxon>Alteromonadaceae</taxon>
        <taxon>Alteromonas/Salinimonas group</taxon>
        <taxon>Alteromonas</taxon>
    </lineage>
</organism>
<keyword evidence="2" id="KW-1185">Reference proteome</keyword>
<dbReference type="AlphaFoldDB" id="A0A2S9VB33"/>
<name>A0A2S9VB33_9ALTE</name>
<dbReference type="EMBL" id="PVNP01000094">
    <property type="protein sequence ID" value="PRO73660.1"/>
    <property type="molecule type" value="Genomic_DNA"/>
</dbReference>
<proteinExistence type="predicted"/>
<gene>
    <name evidence="1" type="ORF">C6Y40_10380</name>
</gene>